<comment type="caution">
    <text evidence="2">The sequence shown here is derived from an EMBL/GenBank/DDBJ whole genome shotgun (WGS) entry which is preliminary data.</text>
</comment>
<organism evidence="2 3">
    <name type="scientific">Paraglomus brasilianum</name>
    <dbReference type="NCBI Taxonomy" id="144538"/>
    <lineage>
        <taxon>Eukaryota</taxon>
        <taxon>Fungi</taxon>
        <taxon>Fungi incertae sedis</taxon>
        <taxon>Mucoromycota</taxon>
        <taxon>Glomeromycotina</taxon>
        <taxon>Glomeromycetes</taxon>
        <taxon>Paraglomerales</taxon>
        <taxon>Paraglomeraceae</taxon>
        <taxon>Paraglomus</taxon>
    </lineage>
</organism>
<evidence type="ECO:0000256" key="1">
    <source>
        <dbReference type="SAM" id="Phobius"/>
    </source>
</evidence>
<dbReference type="EMBL" id="CAJVPI010000037">
    <property type="protein sequence ID" value="CAG8463315.1"/>
    <property type="molecule type" value="Genomic_DNA"/>
</dbReference>
<feature type="transmembrane region" description="Helical" evidence="1">
    <location>
        <begin position="7"/>
        <end position="25"/>
    </location>
</feature>
<proteinExistence type="predicted"/>
<reference evidence="2" key="1">
    <citation type="submission" date="2021-06" db="EMBL/GenBank/DDBJ databases">
        <authorList>
            <person name="Kallberg Y."/>
            <person name="Tangrot J."/>
            <person name="Rosling A."/>
        </authorList>
    </citation>
    <scope>NUCLEOTIDE SEQUENCE</scope>
    <source>
        <strain evidence="2">BR232B</strain>
    </source>
</reference>
<keyword evidence="3" id="KW-1185">Reference proteome</keyword>
<keyword evidence="1" id="KW-0472">Membrane</keyword>
<name>A0A9N8VQN0_9GLOM</name>
<keyword evidence="1" id="KW-1133">Transmembrane helix</keyword>
<dbReference type="AlphaFoldDB" id="A0A9N8VQN0"/>
<protein>
    <submittedName>
        <fullName evidence="2">6642_t:CDS:1</fullName>
    </submittedName>
</protein>
<dbReference type="Proteomes" id="UP000789739">
    <property type="component" value="Unassembled WGS sequence"/>
</dbReference>
<accession>A0A9N8VQN0</accession>
<evidence type="ECO:0000313" key="3">
    <source>
        <dbReference type="Proteomes" id="UP000789739"/>
    </source>
</evidence>
<keyword evidence="1" id="KW-0812">Transmembrane</keyword>
<gene>
    <name evidence="2" type="ORF">PBRASI_LOCUS702</name>
</gene>
<sequence length="108" mass="12323">MFSFKDILLLVGIMFFQTIFLYFITRNNSQEAQNQINTKMTSTLKKQQKSISDPSETVKHLGYDIREVRDGVARSSNAGSGTSNLHARLTVLLFKANHFNLHNYLVLV</sequence>
<evidence type="ECO:0000313" key="2">
    <source>
        <dbReference type="EMBL" id="CAG8463315.1"/>
    </source>
</evidence>